<reference evidence="3" key="1">
    <citation type="submission" date="2019-09" db="EMBL/GenBank/DDBJ databases">
        <title>Distinct polysaccharide growth profiles of human intestinal Prevotella copri isolates.</title>
        <authorList>
            <person name="Fehlner-Peach H."/>
            <person name="Magnabosco C."/>
            <person name="Raghavan V."/>
            <person name="Scher J.U."/>
            <person name="Tett A."/>
            <person name="Cox L.M."/>
            <person name="Gottsegen C."/>
            <person name="Watters A."/>
            <person name="Wiltshire- Gordon J.D."/>
            <person name="Segata N."/>
            <person name="Bonneau R."/>
            <person name="Littman D.R."/>
        </authorList>
    </citation>
    <scope>NUCLEOTIDE SEQUENCE [LARGE SCALE GENOMIC DNA]</scope>
    <source>
        <strain evidence="3">iP54</strain>
    </source>
</reference>
<evidence type="ECO:0000313" key="2">
    <source>
        <dbReference type="EMBL" id="MQN88585.1"/>
    </source>
</evidence>
<dbReference type="EMBL" id="VZBQ01000011">
    <property type="protein sequence ID" value="MQN88585.1"/>
    <property type="molecule type" value="Genomic_DNA"/>
</dbReference>
<protein>
    <submittedName>
        <fullName evidence="2">Uncharacterized protein</fullName>
    </submittedName>
</protein>
<reference evidence="2" key="3">
    <citation type="submission" date="2022-12" db="EMBL/GenBank/DDBJ databases">
        <title>Distinct polysaccharide growth profiles of human intestinal Prevotella copri isolates.</title>
        <authorList>
            <person name="Fehlner-Peach H."/>
            <person name="Magnabosco C."/>
            <person name="Raghavan V."/>
            <person name="Scher J.U."/>
            <person name="Tett A."/>
            <person name="Cox L.M."/>
            <person name="Gottsegen C."/>
            <person name="Watters A."/>
            <person name="Wiltshire- Gordon J.D."/>
            <person name="Segata N."/>
            <person name="Bonneau R."/>
            <person name="Littman D.R."/>
        </authorList>
    </citation>
    <scope>NUCLEOTIDE SEQUENCE</scope>
    <source>
        <strain evidence="2">IP54</strain>
    </source>
</reference>
<dbReference type="Proteomes" id="UP000420635">
    <property type="component" value="Unassembled WGS sequence"/>
</dbReference>
<dbReference type="AlphaFoldDB" id="A0A646HRP0"/>
<dbReference type="Proteomes" id="UP001196765">
    <property type="component" value="Unassembled WGS sequence"/>
</dbReference>
<dbReference type="EMBL" id="JAHOEI010000010">
    <property type="protein sequence ID" value="MBV3387039.1"/>
    <property type="molecule type" value="Genomic_DNA"/>
</dbReference>
<proteinExistence type="predicted"/>
<sequence length="71" mass="8333">MAEMIFKTDCQKEREARDRAIYDDYNSLMAVKGQSKMMVIQHLMGKYNVHSMGTIYVILKRVEESLKTEEV</sequence>
<accession>A0A646HRP0</accession>
<reference evidence="1" key="2">
    <citation type="submission" date="2021-06" db="EMBL/GenBank/DDBJ databases">
        <title>Collection of gut derived symbiotic bacterial strains cultured from healthy donors.</title>
        <authorList>
            <person name="Lin H."/>
            <person name="Littmann E."/>
            <person name="Pamer E.G."/>
        </authorList>
    </citation>
    <scope>NUCLEOTIDE SEQUENCE</scope>
    <source>
        <strain evidence="1">MSK.21.74</strain>
    </source>
</reference>
<organism evidence="2 3">
    <name type="scientific">Segatella copri</name>
    <dbReference type="NCBI Taxonomy" id="165179"/>
    <lineage>
        <taxon>Bacteria</taxon>
        <taxon>Pseudomonadati</taxon>
        <taxon>Bacteroidota</taxon>
        <taxon>Bacteroidia</taxon>
        <taxon>Bacteroidales</taxon>
        <taxon>Prevotellaceae</taxon>
        <taxon>Segatella</taxon>
    </lineage>
</organism>
<gene>
    <name evidence="2" type="ORF">F7D59_01540</name>
    <name evidence="1" type="ORF">KSW82_04705</name>
</gene>
<comment type="caution">
    <text evidence="2">The sequence shown here is derived from an EMBL/GenBank/DDBJ whole genome shotgun (WGS) entry which is preliminary data.</text>
</comment>
<dbReference type="RefSeq" id="WP_153114082.1">
    <property type="nucleotide sequence ID" value="NZ_JAHOEI010000010.1"/>
</dbReference>
<name>A0A646HRP0_9BACT</name>
<evidence type="ECO:0000313" key="3">
    <source>
        <dbReference type="Proteomes" id="UP000420635"/>
    </source>
</evidence>
<evidence type="ECO:0000313" key="1">
    <source>
        <dbReference type="EMBL" id="MBV3387039.1"/>
    </source>
</evidence>